<gene>
    <name evidence="1" type="ORF">ACFPZN_08715</name>
</gene>
<evidence type="ECO:0000313" key="1">
    <source>
        <dbReference type="EMBL" id="MFC5745684.1"/>
    </source>
</evidence>
<reference evidence="2" key="1">
    <citation type="journal article" date="2019" name="Int. J. Syst. Evol. Microbiol.">
        <title>The Global Catalogue of Microorganisms (GCM) 10K type strain sequencing project: providing services to taxonomists for standard genome sequencing and annotation.</title>
        <authorList>
            <consortium name="The Broad Institute Genomics Platform"/>
            <consortium name="The Broad Institute Genome Sequencing Center for Infectious Disease"/>
            <person name="Wu L."/>
            <person name="Ma J."/>
        </authorList>
    </citation>
    <scope>NUCLEOTIDE SEQUENCE [LARGE SCALE GENOMIC DNA]</scope>
    <source>
        <strain evidence="2">KCTC 42087</strain>
    </source>
</reference>
<dbReference type="RefSeq" id="WP_378281307.1">
    <property type="nucleotide sequence ID" value="NZ_JBHSON010000009.1"/>
</dbReference>
<dbReference type="InterPro" id="IPR001753">
    <property type="entry name" value="Enoyl-CoA_hydra/iso"/>
</dbReference>
<comment type="caution">
    <text evidence="1">The sequence shown here is derived from an EMBL/GenBank/DDBJ whole genome shotgun (WGS) entry which is preliminary data.</text>
</comment>
<accession>A0ABW0ZR05</accession>
<dbReference type="SUPFAM" id="SSF52096">
    <property type="entry name" value="ClpP/crotonase"/>
    <property type="match status" value="1"/>
</dbReference>
<dbReference type="InterPro" id="IPR029045">
    <property type="entry name" value="ClpP/crotonase-like_dom_sf"/>
</dbReference>
<name>A0ABW0ZR05_9ACTN</name>
<sequence length="268" mass="27899">MSGIPENRLVRVTAEGGVGVLSLADPEHRNTLSKQMSDDLAWAVDAALDDGARALVLTAEPPVFCAGGSLEGLLNRTVPLAEMYAGMERLAAAAVPTIAAVGGPAIGAGVNLPLACDVILASPAARFDPRFLDAGIHPGGGHLWRLAERVGAQGAAALVLCGDVLTGEEAADMGLAWRCVPEDRLESTALRLAGRAAERSAPLVRRAKQTLLAGRALSSPKEAAELELAAQEWSVGRPEFAESVRSIQRKLAERRDGSGTSHTPPRSP</sequence>
<organism evidence="1 2">
    <name type="scientific">Actinomadura rugatobispora</name>
    <dbReference type="NCBI Taxonomy" id="1994"/>
    <lineage>
        <taxon>Bacteria</taxon>
        <taxon>Bacillati</taxon>
        <taxon>Actinomycetota</taxon>
        <taxon>Actinomycetes</taxon>
        <taxon>Streptosporangiales</taxon>
        <taxon>Thermomonosporaceae</taxon>
        <taxon>Actinomadura</taxon>
    </lineage>
</organism>
<proteinExistence type="predicted"/>
<dbReference type="CDD" id="cd06558">
    <property type="entry name" value="crotonase-like"/>
    <property type="match status" value="1"/>
</dbReference>
<dbReference type="Proteomes" id="UP001596074">
    <property type="component" value="Unassembled WGS sequence"/>
</dbReference>
<dbReference type="Gene3D" id="3.90.226.10">
    <property type="entry name" value="2-enoyl-CoA Hydratase, Chain A, domain 1"/>
    <property type="match status" value="1"/>
</dbReference>
<evidence type="ECO:0000313" key="2">
    <source>
        <dbReference type="Proteomes" id="UP001596074"/>
    </source>
</evidence>
<dbReference type="PANTHER" id="PTHR43459">
    <property type="entry name" value="ENOYL-COA HYDRATASE"/>
    <property type="match status" value="1"/>
</dbReference>
<keyword evidence="2" id="KW-1185">Reference proteome</keyword>
<protein>
    <submittedName>
        <fullName evidence="1">Enoyl-CoA hydratase-related protein</fullName>
    </submittedName>
</protein>
<dbReference type="EMBL" id="JBHSON010000009">
    <property type="protein sequence ID" value="MFC5745684.1"/>
    <property type="molecule type" value="Genomic_DNA"/>
</dbReference>
<dbReference type="PANTHER" id="PTHR43459:SF1">
    <property type="entry name" value="EG:BACN32G11.4 PROTEIN"/>
    <property type="match status" value="1"/>
</dbReference>
<dbReference type="Pfam" id="PF00378">
    <property type="entry name" value="ECH_1"/>
    <property type="match status" value="1"/>
</dbReference>